<name>A0A382AHE0_9ZZZZ</name>
<protein>
    <recommendedName>
        <fullName evidence="3">Carbon monoxide dehydrogenase</fullName>
    </recommendedName>
</protein>
<gene>
    <name evidence="2" type="ORF">METZ01_LOCUS153780</name>
</gene>
<proteinExistence type="predicted"/>
<keyword evidence="1" id="KW-1133">Transmembrane helix</keyword>
<keyword evidence="1" id="KW-0812">Transmembrane</keyword>
<evidence type="ECO:0008006" key="3">
    <source>
        <dbReference type="Google" id="ProtNLM"/>
    </source>
</evidence>
<dbReference type="AlphaFoldDB" id="A0A382AHE0"/>
<dbReference type="CDD" id="cd05018">
    <property type="entry name" value="CoxG"/>
    <property type="match status" value="1"/>
</dbReference>
<keyword evidence="1" id="KW-0472">Membrane</keyword>
<dbReference type="InterPro" id="IPR010419">
    <property type="entry name" value="CO_DH_gsu"/>
</dbReference>
<reference evidence="2" key="1">
    <citation type="submission" date="2018-05" db="EMBL/GenBank/DDBJ databases">
        <authorList>
            <person name="Lanie J.A."/>
            <person name="Ng W.-L."/>
            <person name="Kazmierczak K.M."/>
            <person name="Andrzejewski T.M."/>
            <person name="Davidsen T.M."/>
            <person name="Wayne K.J."/>
            <person name="Tettelin H."/>
            <person name="Glass J.I."/>
            <person name="Rusch D."/>
            <person name="Podicherti R."/>
            <person name="Tsui H.-C.T."/>
            <person name="Winkler M.E."/>
        </authorList>
    </citation>
    <scope>NUCLEOTIDE SEQUENCE</scope>
</reference>
<dbReference type="Pfam" id="PF06240">
    <property type="entry name" value="COXG"/>
    <property type="match status" value="1"/>
</dbReference>
<dbReference type="Gene3D" id="3.30.530.20">
    <property type="match status" value="1"/>
</dbReference>
<dbReference type="InterPro" id="IPR023393">
    <property type="entry name" value="START-like_dom_sf"/>
</dbReference>
<accession>A0A382AHE0</accession>
<sequence length="191" mass="20650">MKMTGEKIIKASRQEVWDALNNAEQLKKAIPGAEKVEKVDDSNLIATVKTKIGPISARFSGKIKLSDINPPISYVLTGEGTGGAAGFAKGEARIILEDIGQNTLLKYEVDARVGGKLAQIGQRLIDTAANKLADEFFGKFNEIINLNDKNITENLPDKSSPYEGLSALSWGVGLITLVTLAVVFWFIIGKM</sequence>
<feature type="transmembrane region" description="Helical" evidence="1">
    <location>
        <begin position="167"/>
        <end position="188"/>
    </location>
</feature>
<dbReference type="SUPFAM" id="SSF55961">
    <property type="entry name" value="Bet v1-like"/>
    <property type="match status" value="1"/>
</dbReference>
<dbReference type="PANTHER" id="PTHR38588">
    <property type="entry name" value="BLL0334 PROTEIN"/>
    <property type="match status" value="1"/>
</dbReference>
<organism evidence="2">
    <name type="scientific">marine metagenome</name>
    <dbReference type="NCBI Taxonomy" id="408172"/>
    <lineage>
        <taxon>unclassified sequences</taxon>
        <taxon>metagenomes</taxon>
        <taxon>ecological metagenomes</taxon>
    </lineage>
</organism>
<evidence type="ECO:0000313" key="2">
    <source>
        <dbReference type="EMBL" id="SVB00926.1"/>
    </source>
</evidence>
<evidence type="ECO:0000256" key="1">
    <source>
        <dbReference type="SAM" id="Phobius"/>
    </source>
</evidence>
<dbReference type="EMBL" id="UINC01025405">
    <property type="protein sequence ID" value="SVB00926.1"/>
    <property type="molecule type" value="Genomic_DNA"/>
</dbReference>
<dbReference type="PANTHER" id="PTHR38588:SF1">
    <property type="entry name" value="BLL0334 PROTEIN"/>
    <property type="match status" value="1"/>
</dbReference>